<reference evidence="1 2" key="1">
    <citation type="submission" date="2024-01" db="EMBL/GenBank/DDBJ databases">
        <title>Genomic insights into the taxonomy and metabolism of the cyanobacterium Pannus brasiliensis CCIBt3594.</title>
        <authorList>
            <person name="Machado M."/>
            <person name="Botero N.B."/>
            <person name="Andreote A.P.D."/>
            <person name="Feitosa A.M.T."/>
            <person name="Popin R."/>
            <person name="Sivonen K."/>
            <person name="Fiore M.F."/>
        </authorList>
    </citation>
    <scope>NUCLEOTIDE SEQUENCE [LARGE SCALE GENOMIC DNA]</scope>
    <source>
        <strain evidence="1 2">CCIBt3594</strain>
    </source>
</reference>
<comment type="caution">
    <text evidence="1">The sequence shown here is derived from an EMBL/GenBank/DDBJ whole genome shotgun (WGS) entry which is preliminary data.</text>
</comment>
<dbReference type="AlphaFoldDB" id="A0AAW9QSL6"/>
<dbReference type="RefSeq" id="WP_332867367.1">
    <property type="nucleotide sequence ID" value="NZ_JBAFSM010000064.1"/>
</dbReference>
<proteinExistence type="predicted"/>
<protein>
    <submittedName>
        <fullName evidence="1">Uncharacterized protein</fullName>
    </submittedName>
</protein>
<gene>
    <name evidence="1" type="ORF">V0288_22400</name>
</gene>
<name>A0AAW9QSL6_9CHRO</name>
<accession>A0AAW9QSL6</accession>
<sequence>MNQNEKTTEELREDLPEELDLADVYSWANDNDHPSKKDIIEMMTDYEDDEDDEYY</sequence>
<dbReference type="EMBL" id="JBAFSM010000064">
    <property type="protein sequence ID" value="MEG3439895.1"/>
    <property type="molecule type" value="Genomic_DNA"/>
</dbReference>
<keyword evidence="2" id="KW-1185">Reference proteome</keyword>
<organism evidence="1 2">
    <name type="scientific">Pannus brasiliensis CCIBt3594</name>
    <dbReference type="NCBI Taxonomy" id="1427578"/>
    <lineage>
        <taxon>Bacteria</taxon>
        <taxon>Bacillati</taxon>
        <taxon>Cyanobacteriota</taxon>
        <taxon>Cyanophyceae</taxon>
        <taxon>Oscillatoriophycideae</taxon>
        <taxon>Chroococcales</taxon>
        <taxon>Microcystaceae</taxon>
        <taxon>Pannus</taxon>
    </lineage>
</organism>
<evidence type="ECO:0000313" key="1">
    <source>
        <dbReference type="EMBL" id="MEG3439895.1"/>
    </source>
</evidence>
<dbReference type="Proteomes" id="UP001328733">
    <property type="component" value="Unassembled WGS sequence"/>
</dbReference>
<evidence type="ECO:0000313" key="2">
    <source>
        <dbReference type="Proteomes" id="UP001328733"/>
    </source>
</evidence>